<dbReference type="PANTHER" id="PTHR45703">
    <property type="entry name" value="DYNEIN HEAVY CHAIN"/>
    <property type="match status" value="1"/>
</dbReference>
<protein>
    <recommendedName>
        <fullName evidence="4">Dynein heavy chain linker domain-containing protein</fullName>
    </recommendedName>
</protein>
<evidence type="ECO:0000313" key="2">
    <source>
        <dbReference type="EMBL" id="KAF4713019.1"/>
    </source>
</evidence>
<gene>
    <name evidence="2" type="ORF">FOZ62_024004</name>
</gene>
<accession>A0A7J6QWI8</accession>
<organism evidence="2 3">
    <name type="scientific">Perkinsus olseni</name>
    <name type="common">Perkinsus atlanticus</name>
    <dbReference type="NCBI Taxonomy" id="32597"/>
    <lineage>
        <taxon>Eukaryota</taxon>
        <taxon>Sar</taxon>
        <taxon>Alveolata</taxon>
        <taxon>Perkinsozoa</taxon>
        <taxon>Perkinsea</taxon>
        <taxon>Perkinsida</taxon>
        <taxon>Perkinsidae</taxon>
        <taxon>Perkinsus</taxon>
    </lineage>
</organism>
<evidence type="ECO:0008006" key="4">
    <source>
        <dbReference type="Google" id="ProtNLM"/>
    </source>
</evidence>
<dbReference type="GO" id="GO:0007018">
    <property type="term" value="P:microtubule-based movement"/>
    <property type="evidence" value="ECO:0007669"/>
    <property type="project" value="InterPro"/>
</dbReference>
<reference evidence="2 3" key="1">
    <citation type="submission" date="2020-04" db="EMBL/GenBank/DDBJ databases">
        <title>Perkinsus olseni comparative genomics.</title>
        <authorList>
            <person name="Bogema D.R."/>
        </authorList>
    </citation>
    <scope>NUCLEOTIDE SEQUENCE [LARGE SCALE GENOMIC DNA]</scope>
    <source>
        <strain evidence="2">ATCC PRA-205</strain>
    </source>
</reference>
<evidence type="ECO:0000256" key="1">
    <source>
        <dbReference type="SAM" id="MobiDB-lite"/>
    </source>
</evidence>
<dbReference type="GO" id="GO:0045505">
    <property type="term" value="F:dynein intermediate chain binding"/>
    <property type="evidence" value="ECO:0007669"/>
    <property type="project" value="InterPro"/>
</dbReference>
<evidence type="ECO:0000313" key="3">
    <source>
        <dbReference type="Proteomes" id="UP000574390"/>
    </source>
</evidence>
<feature type="region of interest" description="Disordered" evidence="1">
    <location>
        <begin position="1"/>
        <end position="77"/>
    </location>
</feature>
<dbReference type="GO" id="GO:0051959">
    <property type="term" value="F:dynein light intermediate chain binding"/>
    <property type="evidence" value="ECO:0007669"/>
    <property type="project" value="InterPro"/>
</dbReference>
<feature type="region of interest" description="Disordered" evidence="1">
    <location>
        <begin position="356"/>
        <end position="381"/>
    </location>
</feature>
<dbReference type="Proteomes" id="UP000574390">
    <property type="component" value="Unassembled WGS sequence"/>
</dbReference>
<proteinExistence type="predicted"/>
<feature type="compositionally biased region" description="Low complexity" evidence="1">
    <location>
        <begin position="356"/>
        <end position="369"/>
    </location>
</feature>
<name>A0A7J6QWI8_PEROL</name>
<dbReference type="AlphaFoldDB" id="A0A7J6QWI8"/>
<dbReference type="InterPro" id="IPR026983">
    <property type="entry name" value="DHC"/>
</dbReference>
<dbReference type="EMBL" id="JABANM010026417">
    <property type="protein sequence ID" value="KAF4713019.1"/>
    <property type="molecule type" value="Genomic_DNA"/>
</dbReference>
<comment type="caution">
    <text evidence="2">The sequence shown here is derived from an EMBL/GenBank/DDBJ whole genome shotgun (WGS) entry which is preliminary data.</text>
</comment>
<dbReference type="GO" id="GO:0030286">
    <property type="term" value="C:dynein complex"/>
    <property type="evidence" value="ECO:0007669"/>
    <property type="project" value="InterPro"/>
</dbReference>
<sequence length="1165" mass="129862">MKADYGTPAAAAQEGRVRSSIAGAGTSLPRERHVKIVSPREQKRSLVLFGPEKQGASGKTVVGSPMKTPGRPSAAVDERAQIPARLSRVSHVAHPDENIRSARNSEFRGSTSPVSSERRKPHLPKHINYIKTLYASNSGEGGMTEDLDRILAGGQHPMMSSRPSRVGEKVEAVSTPTITTVEEAIGFFASMGSSTSVKFMYLNPRRLSKDPQYFNPYDLLVTTPDRRDREYFTISTSGLVHYCPGEASEHTSLSRWMEESMRFKVLRSMSVFKHYSQRKIITRWRYNARYSRFRSTRDRLSQKLIIAQPRLADAVLQVQAFLSAIGRMKMVRIEADHCYDLPAFVAAQQRVRDGASPVVMESSSSASPETGDAGDGGKVSAPLPSVGGGVVEEIETKLEELVSCIHETCTAAAADALNRRSECEKLRAEQAWWSSTRGIAVERRRQRERELARDLAMQNVRRLPPFIRLAEIRCYSAMVELGVSSVRQLLKSLWDQPKLLSVTVNFSDDALPLGCTDDAPSSIAMMPTRAEFSSAFEELLSQTVAAMSHPYDDFKHCNRHKMRKFLEASGDSKVPSAGVASNAVERTLVYDQRFAAASGRIFRKLATDLANAHELAERQLVEYRRIYEYGQGWDEEQFIAKMRSMTAEDAIFSPDPEGKSVDAAALQREMALVSEFAYKVERLKPVQSVGVLLVEARKVKQLLTPIPQRALTTMKSLLLSALREKCKATGERYAMLNRELDQRPGKLESFVAYLQRIDRLKQNELSELEAAKDGVEELHILARQYKVKLSVDDIVELETLIQLATESTDSKLPAACEFTRAKKRSMVEELHAFGDTIEETARSMKAEILDPDGGFIVLREAGDRWSCADNVLGQLGKMKASAVTLEQQMKWACESEKCIDAHAGGPSMMSSESQLRFTEAPVLAQLIEGAERAWTEISLWNNLVSKWREERVESCDVGAWRDACSARAGPAQTELQANSKSGLMAGGLMTAQGGNEVERYRPLYEALVQEILEVWQKRNSSVLEDIRGLTPRQWEAFIQQSGSPLPPKLSTITVSQLEECDFFTSEFIRECLDSEFQTSIKRPAFKAPAAYGREFGPLLVDTAVPEGLGHGGIALRRMAALRGAQPWRPGSYSGREFDVLERENVADRQKQSQLWPLSARTFSRS</sequence>